<dbReference type="InterPro" id="IPR015500">
    <property type="entry name" value="Peptidase_S8_subtilisin-rel"/>
</dbReference>
<dbReference type="PROSITE" id="PS00137">
    <property type="entry name" value="SUBTILASE_HIS"/>
    <property type="match status" value="1"/>
</dbReference>
<dbReference type="PROSITE" id="PS51892">
    <property type="entry name" value="SUBTILASE"/>
    <property type="match status" value="1"/>
</dbReference>
<dbReference type="InterPro" id="IPR050131">
    <property type="entry name" value="Peptidase_S8_subtilisin-like"/>
</dbReference>
<keyword evidence="9" id="KW-1185">Reference proteome</keyword>
<dbReference type="Pfam" id="PF00082">
    <property type="entry name" value="Peptidase_S8"/>
    <property type="match status" value="1"/>
</dbReference>
<dbReference type="PROSITE" id="PS00136">
    <property type="entry name" value="SUBTILASE_ASP"/>
    <property type="match status" value="1"/>
</dbReference>
<feature type="active site" description="Charge relay system" evidence="5">
    <location>
        <position position="255"/>
    </location>
</feature>
<dbReference type="Proteomes" id="UP001596056">
    <property type="component" value="Unassembled WGS sequence"/>
</dbReference>
<evidence type="ECO:0000256" key="1">
    <source>
        <dbReference type="ARBA" id="ARBA00011073"/>
    </source>
</evidence>
<dbReference type="PANTHER" id="PTHR43806:SF11">
    <property type="entry name" value="CEREVISIN-RELATED"/>
    <property type="match status" value="1"/>
</dbReference>
<accession>A0ABW0SA74</accession>
<keyword evidence="2 5" id="KW-0645">Protease</keyword>
<evidence type="ECO:0000259" key="7">
    <source>
        <dbReference type="Pfam" id="PF00082"/>
    </source>
</evidence>
<evidence type="ECO:0000313" key="8">
    <source>
        <dbReference type="EMBL" id="MFC5565823.1"/>
    </source>
</evidence>
<proteinExistence type="inferred from homology"/>
<feature type="active site" description="Charge relay system" evidence="5">
    <location>
        <position position="431"/>
    </location>
</feature>
<evidence type="ECO:0000313" key="9">
    <source>
        <dbReference type="Proteomes" id="UP001596056"/>
    </source>
</evidence>
<dbReference type="InterPro" id="IPR023828">
    <property type="entry name" value="Peptidase_S8_Ser-AS"/>
</dbReference>
<dbReference type="InterPro" id="IPR023827">
    <property type="entry name" value="Peptidase_S8_Asp-AS"/>
</dbReference>
<comment type="similarity">
    <text evidence="1 5 6">Belongs to the peptidase S8 family.</text>
</comment>
<organism evidence="8 9">
    <name type="scientific">Rubellimicrobium aerolatum</name>
    <dbReference type="NCBI Taxonomy" id="490979"/>
    <lineage>
        <taxon>Bacteria</taxon>
        <taxon>Pseudomonadati</taxon>
        <taxon>Pseudomonadota</taxon>
        <taxon>Alphaproteobacteria</taxon>
        <taxon>Rhodobacterales</taxon>
        <taxon>Roseobacteraceae</taxon>
        <taxon>Rubellimicrobium</taxon>
    </lineage>
</organism>
<evidence type="ECO:0000256" key="3">
    <source>
        <dbReference type="ARBA" id="ARBA00022801"/>
    </source>
</evidence>
<name>A0ABW0SA74_9RHOB</name>
<dbReference type="RefSeq" id="WP_209838588.1">
    <property type="nucleotide sequence ID" value="NZ_JAGGJP010000003.1"/>
</dbReference>
<dbReference type="InterPro" id="IPR000209">
    <property type="entry name" value="Peptidase_S8/S53_dom"/>
</dbReference>
<sequence>MATSREDRRRTLRHQVEAILDRGHGPLREVILQAAPPPGAEGALHRRAAESLRLRALAASPRDLLPIAPPVAIPVREPARALQPALAGPRPDRLPDPARPPLPALRAARLAALGPVLRSDLVRHAAGKPRAFWAADALLLRLAEADLMALPRDDLADRLEGVFPNRRLPLPPHVAARPAPGGDDDGIGAWGLRAVGALGAWGAFGARGKGVRIGLLDTGVDPDHPDLRGKIAAWAEFDAEGAPVPGSRPHDSDRHGTHCAGIMVGGDAGGGWIGVAPEAEIAAALVLDGARGGTDAQVLAGIDWALDQGVDVLNLSLGGPTWGPETPSTYTSALLAALRLGVPVVTAIGNEGHQTTGSPGNDYLAFAVGAFGRDGRPAGFSGGRTQVIRASPHLPPEMLPLAYSKPDLSAPGVAVRSAVPGGGWERLNGTSMAAPHVAGAVALLLSATGIRDRVEPAERAFLLQDLLTGSAEEGGEAGQDHRFGFGRLDVLRAIGAARGLGL</sequence>
<dbReference type="PROSITE" id="PS00138">
    <property type="entry name" value="SUBTILASE_SER"/>
    <property type="match status" value="1"/>
</dbReference>
<protein>
    <submittedName>
        <fullName evidence="8">S8 family serine peptidase</fullName>
    </submittedName>
</protein>
<comment type="caution">
    <text evidence="8">The sequence shown here is derived from an EMBL/GenBank/DDBJ whole genome shotgun (WGS) entry which is preliminary data.</text>
</comment>
<gene>
    <name evidence="8" type="ORF">ACFPOC_05240</name>
</gene>
<dbReference type="InterPro" id="IPR022398">
    <property type="entry name" value="Peptidase_S8_His-AS"/>
</dbReference>
<dbReference type="InterPro" id="IPR036852">
    <property type="entry name" value="Peptidase_S8/S53_dom_sf"/>
</dbReference>
<evidence type="ECO:0000256" key="5">
    <source>
        <dbReference type="PROSITE-ProRule" id="PRU01240"/>
    </source>
</evidence>
<dbReference type="Gene3D" id="3.40.50.200">
    <property type="entry name" value="Peptidase S8/S53 domain"/>
    <property type="match status" value="1"/>
</dbReference>
<feature type="domain" description="Peptidase S8/S53" evidence="7">
    <location>
        <begin position="208"/>
        <end position="486"/>
    </location>
</feature>
<evidence type="ECO:0000256" key="2">
    <source>
        <dbReference type="ARBA" id="ARBA00022670"/>
    </source>
</evidence>
<keyword evidence="4 5" id="KW-0720">Serine protease</keyword>
<evidence type="ECO:0000256" key="6">
    <source>
        <dbReference type="RuleBase" id="RU003355"/>
    </source>
</evidence>
<dbReference type="SUPFAM" id="SSF52743">
    <property type="entry name" value="Subtilisin-like"/>
    <property type="match status" value="1"/>
</dbReference>
<evidence type="ECO:0000256" key="4">
    <source>
        <dbReference type="ARBA" id="ARBA00022825"/>
    </source>
</evidence>
<dbReference type="PANTHER" id="PTHR43806">
    <property type="entry name" value="PEPTIDASE S8"/>
    <property type="match status" value="1"/>
</dbReference>
<keyword evidence="3 5" id="KW-0378">Hydrolase</keyword>
<reference evidence="9" key="1">
    <citation type="journal article" date="2019" name="Int. J. Syst. Evol. Microbiol.">
        <title>The Global Catalogue of Microorganisms (GCM) 10K type strain sequencing project: providing services to taxonomists for standard genome sequencing and annotation.</title>
        <authorList>
            <consortium name="The Broad Institute Genomics Platform"/>
            <consortium name="The Broad Institute Genome Sequencing Center for Infectious Disease"/>
            <person name="Wu L."/>
            <person name="Ma J."/>
        </authorList>
    </citation>
    <scope>NUCLEOTIDE SEQUENCE [LARGE SCALE GENOMIC DNA]</scope>
    <source>
        <strain evidence="9">KACC 11588</strain>
    </source>
</reference>
<dbReference type="EMBL" id="JBHSNA010000003">
    <property type="protein sequence ID" value="MFC5565823.1"/>
    <property type="molecule type" value="Genomic_DNA"/>
</dbReference>
<dbReference type="PRINTS" id="PR00723">
    <property type="entry name" value="SUBTILISIN"/>
</dbReference>
<feature type="active site" description="Charge relay system" evidence="5">
    <location>
        <position position="217"/>
    </location>
</feature>